<dbReference type="EMBL" id="BAABCR010000013">
    <property type="protein sequence ID" value="GAA4027267.1"/>
    <property type="molecule type" value="Genomic_DNA"/>
</dbReference>
<organism evidence="1 2">
    <name type="scientific">Flavobacterium cheonhonense</name>
    <dbReference type="NCBI Taxonomy" id="706185"/>
    <lineage>
        <taxon>Bacteria</taxon>
        <taxon>Pseudomonadati</taxon>
        <taxon>Bacteroidota</taxon>
        <taxon>Flavobacteriia</taxon>
        <taxon>Flavobacteriales</taxon>
        <taxon>Flavobacteriaceae</taxon>
        <taxon>Flavobacterium</taxon>
    </lineage>
</organism>
<gene>
    <name evidence="1" type="ORF">GCM10022386_08340</name>
</gene>
<accession>A0ABP7TJY4</accession>
<sequence>MARQRGPLKVQGTLGDINFYKSQHGYLIREKGGVNGNRIKKDPVFQRTRENGMEFGRAARAGKLLRTAMRSLVLNADNLVVSRLHGQLMRVIQADLTSARGLRNVAEGDVVLLTDFEFNNRSPLSATFYAPYTGTIDRATGTLTLEVPPYVPTEMIMAPSGATHYKIISSGAAIDFNNRSFEVDSIESAVLPWNGLPTVALNHSHEVTAASTHPLFLVVCLAFYQEINGEMYALQDGSYNCSAIVKVSKA</sequence>
<dbReference type="Proteomes" id="UP001500968">
    <property type="component" value="Unassembled WGS sequence"/>
</dbReference>
<evidence type="ECO:0000313" key="1">
    <source>
        <dbReference type="EMBL" id="GAA4027267.1"/>
    </source>
</evidence>
<keyword evidence="2" id="KW-1185">Reference proteome</keyword>
<protein>
    <submittedName>
        <fullName evidence="1">Uncharacterized protein</fullName>
    </submittedName>
</protein>
<evidence type="ECO:0000313" key="2">
    <source>
        <dbReference type="Proteomes" id="UP001500968"/>
    </source>
</evidence>
<name>A0ABP7TJY4_9FLAO</name>
<comment type="caution">
    <text evidence="1">The sequence shown here is derived from an EMBL/GenBank/DDBJ whole genome shotgun (WGS) entry which is preliminary data.</text>
</comment>
<reference evidence="2" key="1">
    <citation type="journal article" date="2019" name="Int. J. Syst. Evol. Microbiol.">
        <title>The Global Catalogue of Microorganisms (GCM) 10K type strain sequencing project: providing services to taxonomists for standard genome sequencing and annotation.</title>
        <authorList>
            <consortium name="The Broad Institute Genomics Platform"/>
            <consortium name="The Broad Institute Genome Sequencing Center for Infectious Disease"/>
            <person name="Wu L."/>
            <person name="Ma J."/>
        </authorList>
    </citation>
    <scope>NUCLEOTIDE SEQUENCE [LARGE SCALE GENOMIC DNA]</scope>
    <source>
        <strain evidence="2">JCM 17064</strain>
    </source>
</reference>
<proteinExistence type="predicted"/>